<feature type="domain" description="3-dehydroquinate synthase N-terminal" evidence="19">
    <location>
        <begin position="66"/>
        <end position="177"/>
    </location>
</feature>
<keyword evidence="22" id="KW-1185">Reference proteome</keyword>
<dbReference type="InterPro" id="IPR050071">
    <property type="entry name" value="Dehydroquinate_synthase"/>
</dbReference>
<dbReference type="AlphaFoldDB" id="A0A3E1K7B2"/>
<comment type="subcellular location">
    <subcellularLocation>
        <location evidence="4 18">Cytoplasm</location>
    </subcellularLocation>
</comment>
<feature type="binding site" evidence="18">
    <location>
        <position position="183"/>
    </location>
    <ligand>
        <name>Zn(2+)</name>
        <dbReference type="ChEBI" id="CHEBI:29105"/>
    </ligand>
</feature>
<gene>
    <name evidence="18" type="primary">aroB</name>
    <name evidence="21" type="ORF">DZC52_10695</name>
</gene>
<feature type="binding site" evidence="18">
    <location>
        <position position="246"/>
    </location>
    <ligand>
        <name>Zn(2+)</name>
        <dbReference type="ChEBI" id="CHEBI:29105"/>
    </ligand>
</feature>
<comment type="caution">
    <text evidence="18">Lacks conserved residue(s) required for the propagation of feature annotation.</text>
</comment>
<evidence type="ECO:0000259" key="20">
    <source>
        <dbReference type="Pfam" id="PF24621"/>
    </source>
</evidence>
<evidence type="ECO:0000256" key="3">
    <source>
        <dbReference type="ARBA" id="ARBA00003485"/>
    </source>
</evidence>
<keyword evidence="9 18" id="KW-0963">Cytoplasm</keyword>
<keyword evidence="15 18" id="KW-0057">Aromatic amino acid biosynthesis</keyword>
<dbReference type="InterPro" id="IPR016037">
    <property type="entry name" value="DHQ_synth_AroB"/>
</dbReference>
<evidence type="ECO:0000256" key="9">
    <source>
        <dbReference type="ARBA" id="ARBA00022490"/>
    </source>
</evidence>
<comment type="cofactor">
    <cofactor evidence="18">
        <name>Co(2+)</name>
        <dbReference type="ChEBI" id="CHEBI:48828"/>
    </cofactor>
    <cofactor evidence="18">
        <name>Zn(2+)</name>
        <dbReference type="ChEBI" id="CHEBI:29105"/>
    </cofactor>
    <text evidence="18">Binds 1 divalent metal cation per subunit. Can use either Co(2+) or Zn(2+).</text>
</comment>
<dbReference type="InterPro" id="IPR030960">
    <property type="entry name" value="DHQS/DOIS_N"/>
</dbReference>
<comment type="similarity">
    <text evidence="6 18">Belongs to the sugar phosphate cyclases superfamily. Dehydroquinate synthase family.</text>
</comment>
<evidence type="ECO:0000256" key="18">
    <source>
        <dbReference type="HAMAP-Rule" id="MF_00110"/>
    </source>
</evidence>
<comment type="catalytic activity">
    <reaction evidence="1 18">
        <text>7-phospho-2-dehydro-3-deoxy-D-arabino-heptonate = 3-dehydroquinate + phosphate</text>
        <dbReference type="Rhea" id="RHEA:21968"/>
        <dbReference type="ChEBI" id="CHEBI:32364"/>
        <dbReference type="ChEBI" id="CHEBI:43474"/>
        <dbReference type="ChEBI" id="CHEBI:58394"/>
        <dbReference type="EC" id="4.2.3.4"/>
    </reaction>
</comment>
<evidence type="ECO:0000256" key="13">
    <source>
        <dbReference type="ARBA" id="ARBA00022833"/>
    </source>
</evidence>
<dbReference type="GO" id="GO:0000166">
    <property type="term" value="F:nucleotide binding"/>
    <property type="evidence" value="ECO:0007669"/>
    <property type="project" value="UniProtKB-KW"/>
</dbReference>
<evidence type="ECO:0000256" key="6">
    <source>
        <dbReference type="ARBA" id="ARBA00005412"/>
    </source>
</evidence>
<dbReference type="UniPathway" id="UPA00053">
    <property type="reaction ID" value="UER00085"/>
</dbReference>
<dbReference type="GO" id="GO:0003856">
    <property type="term" value="F:3-dehydroquinate synthase activity"/>
    <property type="evidence" value="ECO:0007669"/>
    <property type="project" value="UniProtKB-UniRule"/>
</dbReference>
<dbReference type="PIRSF" id="PIRSF001455">
    <property type="entry name" value="DHQ_synth"/>
    <property type="match status" value="1"/>
</dbReference>
<feature type="domain" description="3-dehydroquinate synthase C-terminal" evidence="20">
    <location>
        <begin position="180"/>
        <end position="324"/>
    </location>
</feature>
<evidence type="ECO:0000256" key="8">
    <source>
        <dbReference type="ARBA" id="ARBA00017684"/>
    </source>
</evidence>
<dbReference type="SUPFAM" id="SSF56796">
    <property type="entry name" value="Dehydroquinate synthase-like"/>
    <property type="match status" value="1"/>
</dbReference>
<keyword evidence="13 18" id="KW-0862">Zinc</keyword>
<dbReference type="Pfam" id="PF24621">
    <property type="entry name" value="DHQS_C"/>
    <property type="match status" value="1"/>
</dbReference>
<evidence type="ECO:0000259" key="19">
    <source>
        <dbReference type="Pfam" id="PF01761"/>
    </source>
</evidence>
<dbReference type="Gene3D" id="3.40.50.1970">
    <property type="match status" value="1"/>
</dbReference>
<dbReference type="GO" id="GO:0008652">
    <property type="term" value="P:amino acid biosynthetic process"/>
    <property type="evidence" value="ECO:0007669"/>
    <property type="project" value="UniProtKB-KW"/>
</dbReference>
<dbReference type="EC" id="4.2.3.4" evidence="7 18"/>
<dbReference type="InterPro" id="IPR056179">
    <property type="entry name" value="DHQS_C"/>
</dbReference>
<evidence type="ECO:0000256" key="11">
    <source>
        <dbReference type="ARBA" id="ARBA00022723"/>
    </source>
</evidence>
<evidence type="ECO:0000313" key="21">
    <source>
        <dbReference type="EMBL" id="RFF29898.1"/>
    </source>
</evidence>
<dbReference type="CDD" id="cd08195">
    <property type="entry name" value="DHQS"/>
    <property type="match status" value="1"/>
</dbReference>
<dbReference type="GO" id="GO:0005737">
    <property type="term" value="C:cytoplasm"/>
    <property type="evidence" value="ECO:0007669"/>
    <property type="project" value="UniProtKB-SubCell"/>
</dbReference>
<dbReference type="InterPro" id="IPR030963">
    <property type="entry name" value="DHQ_synth_fam"/>
</dbReference>
<feature type="binding site" evidence="18">
    <location>
        <begin position="104"/>
        <end position="108"/>
    </location>
    <ligand>
        <name>NAD(+)</name>
        <dbReference type="ChEBI" id="CHEBI:57540"/>
    </ligand>
</feature>
<dbReference type="Proteomes" id="UP000260351">
    <property type="component" value="Unassembled WGS sequence"/>
</dbReference>
<dbReference type="Gene3D" id="1.20.1090.10">
    <property type="entry name" value="Dehydroquinate synthase-like - alpha domain"/>
    <property type="match status" value="1"/>
</dbReference>
<proteinExistence type="inferred from homology"/>
<evidence type="ECO:0000256" key="17">
    <source>
        <dbReference type="ARBA" id="ARBA00023285"/>
    </source>
</evidence>
<organism evidence="21 22">
    <name type="scientific">Wenzhouxiangella sediminis</name>
    <dbReference type="NCBI Taxonomy" id="1792836"/>
    <lineage>
        <taxon>Bacteria</taxon>
        <taxon>Pseudomonadati</taxon>
        <taxon>Pseudomonadota</taxon>
        <taxon>Gammaproteobacteria</taxon>
        <taxon>Chromatiales</taxon>
        <taxon>Wenzhouxiangellaceae</taxon>
        <taxon>Wenzhouxiangella</taxon>
    </lineage>
</organism>
<keyword evidence="17 18" id="KW-0170">Cobalt</keyword>
<keyword evidence="14 18" id="KW-0520">NAD</keyword>
<dbReference type="HAMAP" id="MF_00110">
    <property type="entry name" value="DHQ_synthase"/>
    <property type="match status" value="1"/>
</dbReference>
<sequence length="357" mass="38784">MKVTQVRTAGGSYPVYVGQGLLSMPSIWQRHLDGRVLVVSDDTVAGLYLERVGRVLDEEGRRWRSLVLPAGEEAKTVANWQRALDALVELGAQRDATVLALGGGVVGDLAGFAAASYMRGIRVVQMPTTLLAQVDAAVGGKTGVNHTSGKNLIGAFHQPAAVVADIDTLISLDDRDYCAGLAEVVKYGAIRDERFFSWLESRAEPINAHMPDALLEAVHASVQHKAEVVAADEREAGERALLNFGHTFGHALETATGYARFRHGEAVAIGMVLATRLSELLGKVRVGTAERLVHLLEHLKLPTALPGDVDRERLLALMRLDKKNRADRIRLVLLEELGRATVETCPTDDIREVLERS</sequence>
<feature type="binding site" evidence="18">
    <location>
        <position position="141"/>
    </location>
    <ligand>
        <name>NAD(+)</name>
        <dbReference type="ChEBI" id="CHEBI:57540"/>
    </ligand>
</feature>
<feature type="binding site" evidence="18">
    <location>
        <position position="263"/>
    </location>
    <ligand>
        <name>Zn(2+)</name>
        <dbReference type="ChEBI" id="CHEBI:29105"/>
    </ligand>
</feature>
<dbReference type="OrthoDB" id="9806583at2"/>
<protein>
    <recommendedName>
        <fullName evidence="8 18">3-dehydroquinate synthase</fullName>
        <shortName evidence="18">DHQS</shortName>
        <ecNumber evidence="7 18">4.2.3.4</ecNumber>
    </recommendedName>
</protein>
<evidence type="ECO:0000256" key="10">
    <source>
        <dbReference type="ARBA" id="ARBA00022605"/>
    </source>
</evidence>
<feature type="binding site" evidence="18">
    <location>
        <begin position="128"/>
        <end position="129"/>
    </location>
    <ligand>
        <name>NAD(+)</name>
        <dbReference type="ChEBI" id="CHEBI:57540"/>
    </ligand>
</feature>
<evidence type="ECO:0000256" key="4">
    <source>
        <dbReference type="ARBA" id="ARBA00004496"/>
    </source>
</evidence>
<dbReference type="GO" id="GO:0009423">
    <property type="term" value="P:chorismate biosynthetic process"/>
    <property type="evidence" value="ECO:0007669"/>
    <property type="project" value="UniProtKB-UniRule"/>
</dbReference>
<dbReference type="EMBL" id="QUZK01000041">
    <property type="protein sequence ID" value="RFF29898.1"/>
    <property type="molecule type" value="Genomic_DNA"/>
</dbReference>
<dbReference type="PANTHER" id="PTHR43622">
    <property type="entry name" value="3-DEHYDROQUINATE SYNTHASE"/>
    <property type="match status" value="1"/>
</dbReference>
<evidence type="ECO:0000256" key="1">
    <source>
        <dbReference type="ARBA" id="ARBA00001393"/>
    </source>
</evidence>
<evidence type="ECO:0000256" key="15">
    <source>
        <dbReference type="ARBA" id="ARBA00023141"/>
    </source>
</evidence>
<dbReference type="FunFam" id="3.40.50.1970:FF:000001">
    <property type="entry name" value="3-dehydroquinate synthase"/>
    <property type="match status" value="1"/>
</dbReference>
<dbReference type="GO" id="GO:0046872">
    <property type="term" value="F:metal ion binding"/>
    <property type="evidence" value="ECO:0007669"/>
    <property type="project" value="UniProtKB-KW"/>
</dbReference>
<evidence type="ECO:0000256" key="14">
    <source>
        <dbReference type="ARBA" id="ARBA00023027"/>
    </source>
</evidence>
<comment type="caution">
    <text evidence="21">The sequence shown here is derived from an EMBL/GenBank/DDBJ whole genome shotgun (WGS) entry which is preliminary data.</text>
</comment>
<name>A0A3E1K7B2_9GAMM</name>
<evidence type="ECO:0000313" key="22">
    <source>
        <dbReference type="Proteomes" id="UP000260351"/>
    </source>
</evidence>
<evidence type="ECO:0000256" key="12">
    <source>
        <dbReference type="ARBA" id="ARBA00022741"/>
    </source>
</evidence>
<dbReference type="GO" id="GO:0009073">
    <property type="term" value="P:aromatic amino acid family biosynthetic process"/>
    <property type="evidence" value="ECO:0007669"/>
    <property type="project" value="UniProtKB-KW"/>
</dbReference>
<accession>A0A3E1K7B2</accession>
<evidence type="ECO:0000256" key="2">
    <source>
        <dbReference type="ARBA" id="ARBA00001911"/>
    </source>
</evidence>
<keyword evidence="10 18" id="KW-0028">Amino-acid biosynthesis</keyword>
<comment type="function">
    <text evidence="3 18">Catalyzes the conversion of 3-deoxy-D-arabino-heptulosonate 7-phosphate (DAHP) to dehydroquinate (DHQ).</text>
</comment>
<comment type="pathway">
    <text evidence="5 18">Metabolic intermediate biosynthesis; chorismate biosynthesis; chorismate from D-erythrose 4-phosphate and phosphoenolpyruvate: step 2/7.</text>
</comment>
<keyword evidence="12 18" id="KW-0547">Nucleotide-binding</keyword>
<dbReference type="RefSeq" id="WP_116651132.1">
    <property type="nucleotide sequence ID" value="NZ_QUZK01000041.1"/>
</dbReference>
<keyword evidence="16 18" id="KW-0456">Lyase</keyword>
<dbReference type="PANTHER" id="PTHR43622:SF7">
    <property type="entry name" value="3-DEHYDROQUINATE SYNTHASE, CHLOROPLASTIC"/>
    <property type="match status" value="1"/>
</dbReference>
<dbReference type="Pfam" id="PF01761">
    <property type="entry name" value="DHQ_synthase"/>
    <property type="match status" value="1"/>
</dbReference>
<evidence type="ECO:0000256" key="16">
    <source>
        <dbReference type="ARBA" id="ARBA00023239"/>
    </source>
</evidence>
<reference evidence="21 22" key="1">
    <citation type="submission" date="2018-08" db="EMBL/GenBank/DDBJ databases">
        <title>Wenzhouxiangella salilacus sp. nov., a novel bacterium isolated from a saline lake in Xinjiang Province, China.</title>
        <authorList>
            <person name="Han S."/>
        </authorList>
    </citation>
    <scope>NUCLEOTIDE SEQUENCE [LARGE SCALE GENOMIC DNA]</scope>
    <source>
        <strain evidence="21 22">XDB06</strain>
    </source>
</reference>
<keyword evidence="11 18" id="KW-0479">Metal-binding</keyword>
<evidence type="ECO:0000256" key="7">
    <source>
        <dbReference type="ARBA" id="ARBA00013031"/>
    </source>
</evidence>
<dbReference type="NCBIfam" id="TIGR01357">
    <property type="entry name" value="aroB"/>
    <property type="match status" value="1"/>
</dbReference>
<comment type="cofactor">
    <cofactor evidence="2 18">
        <name>NAD(+)</name>
        <dbReference type="ChEBI" id="CHEBI:57540"/>
    </cofactor>
</comment>
<evidence type="ECO:0000256" key="5">
    <source>
        <dbReference type="ARBA" id="ARBA00004661"/>
    </source>
</evidence>
<feature type="binding site" evidence="18">
    <location>
        <position position="150"/>
    </location>
    <ligand>
        <name>NAD(+)</name>
        <dbReference type="ChEBI" id="CHEBI:57540"/>
    </ligand>
</feature>